<proteinExistence type="inferred from homology"/>
<evidence type="ECO:0000259" key="12">
    <source>
        <dbReference type="Pfam" id="PF01514"/>
    </source>
</evidence>
<evidence type="ECO:0000256" key="5">
    <source>
        <dbReference type="ARBA" id="ARBA00022692"/>
    </source>
</evidence>
<evidence type="ECO:0000256" key="6">
    <source>
        <dbReference type="ARBA" id="ARBA00022989"/>
    </source>
</evidence>
<sequence>MNETVKTYRNKVTEFWKTRTTPQKSLILAGTLGIIMLIISLTLFASSPNMVPLYSNLTVEEAGSLREELQSQGVPHELEDGGTTILVPEEQSDELVVDLAAQGIPDSGNIDYSFFSDNVSWGMTDEERQIIERDALQTELSNLITSISGISDANVLINEAEESVFVADQTGEASASVTINTGYGNSFDQSQVQSLYHMVSKAVPNLQPENIAIMDQNFNYYDLEGSGTGTSSTYAENKQIKDDIEQDIQREVQKMLGTMMGQNKVVVSVSSDIDFSQENTVEQLVEPVDMETMEGLPVSVERVTETYTGYDGGDMVDGEGDIPELPAVTEDGEEVSDYENVRETINNEFNRVRNEIVESPYEIRDLGIQVAVDNTIENETGETVQLTEEEQMAVEEDVQSILSTVVETSIPGEEDTFDPADKYSIVFQEFSGAPDFESGGVGIPTWMYIAGALLILSVVILLFILLRRRNQKEEVDEVVEQRVTQEERDYTLEREETESDVRRKQLEQMAKDKPEDFAKLLRSWIDD</sequence>
<dbReference type="PANTHER" id="PTHR30046:SF0">
    <property type="entry name" value="FLAGELLAR M-RING PROTEIN"/>
    <property type="match status" value="1"/>
</dbReference>
<comment type="function">
    <text evidence="9">The M ring may be actively involved in energy transduction.</text>
</comment>
<keyword evidence="5 11" id="KW-0812">Transmembrane</keyword>
<keyword evidence="14" id="KW-0966">Cell projection</keyword>
<evidence type="ECO:0000259" key="13">
    <source>
        <dbReference type="Pfam" id="PF08345"/>
    </source>
</evidence>
<dbReference type="InterPro" id="IPR006182">
    <property type="entry name" value="FliF_N_dom"/>
</dbReference>
<evidence type="ECO:0000256" key="4">
    <source>
        <dbReference type="ARBA" id="ARBA00022475"/>
    </source>
</evidence>
<keyword evidence="15" id="KW-1185">Reference proteome</keyword>
<protein>
    <recommendedName>
        <fullName evidence="9">Flagellar M-ring protein</fullName>
    </recommendedName>
</protein>
<dbReference type="Pfam" id="PF01514">
    <property type="entry name" value="YscJ_FliF"/>
    <property type="match status" value="1"/>
</dbReference>
<evidence type="ECO:0000256" key="11">
    <source>
        <dbReference type="SAM" id="Phobius"/>
    </source>
</evidence>
<dbReference type="InterPro" id="IPR000067">
    <property type="entry name" value="FlgMring_FliF"/>
</dbReference>
<organism evidence="14 15">
    <name type="scientific">Alkalibacillus salilacus</name>
    <dbReference type="NCBI Taxonomy" id="284582"/>
    <lineage>
        <taxon>Bacteria</taxon>
        <taxon>Bacillati</taxon>
        <taxon>Bacillota</taxon>
        <taxon>Bacilli</taxon>
        <taxon>Bacillales</taxon>
        <taxon>Bacillaceae</taxon>
        <taxon>Alkalibacillus</taxon>
    </lineage>
</organism>
<dbReference type="Pfam" id="PF08345">
    <property type="entry name" value="YscJ_FliF_C"/>
    <property type="match status" value="1"/>
</dbReference>
<keyword evidence="7 11" id="KW-0472">Membrane</keyword>
<keyword evidence="6 11" id="KW-1133">Transmembrane helix</keyword>
<feature type="transmembrane region" description="Helical" evidence="11">
    <location>
        <begin position="446"/>
        <end position="466"/>
    </location>
</feature>
<feature type="region of interest" description="Disordered" evidence="10">
    <location>
        <begin position="487"/>
        <end position="507"/>
    </location>
</feature>
<evidence type="ECO:0000256" key="9">
    <source>
        <dbReference type="PIRNR" id="PIRNR004862"/>
    </source>
</evidence>
<comment type="subcellular location">
    <subcellularLocation>
        <location evidence="1 9">Bacterial flagellum basal body</location>
    </subcellularLocation>
    <subcellularLocation>
        <location evidence="2">Cell membrane</location>
        <topology evidence="2">Multi-pass membrane protein</topology>
    </subcellularLocation>
</comment>
<accession>A0ABT9VDQ3</accession>
<dbReference type="Gene3D" id="3.30.300.30">
    <property type="match status" value="1"/>
</dbReference>
<evidence type="ECO:0000256" key="8">
    <source>
        <dbReference type="ARBA" id="ARBA00023143"/>
    </source>
</evidence>
<keyword evidence="14" id="KW-0969">Cilium</keyword>
<dbReference type="RefSeq" id="WP_306975305.1">
    <property type="nucleotide sequence ID" value="NZ_JAUSTQ010000003.1"/>
</dbReference>
<dbReference type="PRINTS" id="PR01009">
    <property type="entry name" value="FLGMRINGFLIF"/>
</dbReference>
<keyword evidence="8 9" id="KW-0975">Bacterial flagellum</keyword>
<feature type="domain" description="Flagellar M-ring C-terminal" evidence="13">
    <location>
        <begin position="256"/>
        <end position="400"/>
    </location>
</feature>
<evidence type="ECO:0000256" key="10">
    <source>
        <dbReference type="SAM" id="MobiDB-lite"/>
    </source>
</evidence>
<name>A0ABT9VDQ3_9BACI</name>
<dbReference type="InterPro" id="IPR013556">
    <property type="entry name" value="Flag_M-ring_C"/>
</dbReference>
<gene>
    <name evidence="14" type="ORF">J2S77_001061</name>
</gene>
<comment type="similarity">
    <text evidence="3 9">Belongs to the FliF family.</text>
</comment>
<comment type="caution">
    <text evidence="14">The sequence shown here is derived from an EMBL/GenBank/DDBJ whole genome shotgun (WGS) entry which is preliminary data.</text>
</comment>
<dbReference type="InterPro" id="IPR045851">
    <property type="entry name" value="AMP-bd_C_sf"/>
</dbReference>
<feature type="transmembrane region" description="Helical" evidence="11">
    <location>
        <begin position="26"/>
        <end position="45"/>
    </location>
</feature>
<keyword evidence="4" id="KW-1003">Cell membrane</keyword>
<dbReference type="Proteomes" id="UP001224359">
    <property type="component" value="Unassembled WGS sequence"/>
</dbReference>
<dbReference type="InterPro" id="IPR043427">
    <property type="entry name" value="YscJ/FliF"/>
</dbReference>
<evidence type="ECO:0000256" key="3">
    <source>
        <dbReference type="ARBA" id="ARBA00007971"/>
    </source>
</evidence>
<dbReference type="PANTHER" id="PTHR30046">
    <property type="entry name" value="FLAGELLAR M-RING PROTEIN"/>
    <property type="match status" value="1"/>
</dbReference>
<feature type="domain" description="Flagellar M-ring N-terminal" evidence="12">
    <location>
        <begin position="46"/>
        <end position="220"/>
    </location>
</feature>
<keyword evidence="14" id="KW-0282">Flagellum</keyword>
<evidence type="ECO:0000256" key="2">
    <source>
        <dbReference type="ARBA" id="ARBA00004651"/>
    </source>
</evidence>
<evidence type="ECO:0000313" key="14">
    <source>
        <dbReference type="EMBL" id="MDQ0159097.1"/>
    </source>
</evidence>
<evidence type="ECO:0000256" key="1">
    <source>
        <dbReference type="ARBA" id="ARBA00004117"/>
    </source>
</evidence>
<dbReference type="EMBL" id="JAUSTQ010000003">
    <property type="protein sequence ID" value="MDQ0159097.1"/>
    <property type="molecule type" value="Genomic_DNA"/>
</dbReference>
<dbReference type="NCBIfam" id="TIGR00206">
    <property type="entry name" value="fliF"/>
    <property type="match status" value="1"/>
</dbReference>
<reference evidence="14 15" key="1">
    <citation type="submission" date="2023-07" db="EMBL/GenBank/DDBJ databases">
        <title>Genomic Encyclopedia of Type Strains, Phase IV (KMG-IV): sequencing the most valuable type-strain genomes for metagenomic binning, comparative biology and taxonomic classification.</title>
        <authorList>
            <person name="Goeker M."/>
        </authorList>
    </citation>
    <scope>NUCLEOTIDE SEQUENCE [LARGE SCALE GENOMIC DNA]</scope>
    <source>
        <strain evidence="14 15">DSM 16460</strain>
    </source>
</reference>
<evidence type="ECO:0000256" key="7">
    <source>
        <dbReference type="ARBA" id="ARBA00023136"/>
    </source>
</evidence>
<evidence type="ECO:0000313" key="15">
    <source>
        <dbReference type="Proteomes" id="UP001224359"/>
    </source>
</evidence>
<dbReference type="PIRSF" id="PIRSF004862">
    <property type="entry name" value="FliF"/>
    <property type="match status" value="1"/>
</dbReference>